<feature type="signal peptide" evidence="4">
    <location>
        <begin position="1"/>
        <end position="17"/>
    </location>
</feature>
<feature type="chain" id="PRO_5039411774" description="Carbohydrate-binding module family 96 domain-containing protein" evidence="4">
    <location>
        <begin position="18"/>
        <end position="444"/>
    </location>
</feature>
<feature type="domain" description="Carbohydrate-binding module family 96" evidence="5">
    <location>
        <begin position="34"/>
        <end position="208"/>
    </location>
</feature>
<evidence type="ECO:0000256" key="1">
    <source>
        <dbReference type="ARBA" id="ARBA00004613"/>
    </source>
</evidence>
<dbReference type="AlphaFoldDB" id="A0A5M3Y1F2"/>
<dbReference type="GO" id="GO:0005576">
    <property type="term" value="C:extracellular region"/>
    <property type="evidence" value="ECO:0007669"/>
    <property type="project" value="UniProtKB-SubCell"/>
</dbReference>
<dbReference type="NCBIfam" id="NF033679">
    <property type="entry name" value="DNRLRE_dom"/>
    <property type="match status" value="1"/>
</dbReference>
<gene>
    <name evidence="6" type="ORF">Aple_100540</name>
</gene>
<evidence type="ECO:0000259" key="5">
    <source>
        <dbReference type="Pfam" id="PF24517"/>
    </source>
</evidence>
<accession>A0A5M3Y1F2</accession>
<dbReference type="EMBL" id="BLAF01000112">
    <property type="protein sequence ID" value="GES27155.1"/>
    <property type="molecule type" value="Genomic_DNA"/>
</dbReference>
<dbReference type="Proteomes" id="UP000377595">
    <property type="component" value="Unassembled WGS sequence"/>
</dbReference>
<reference evidence="6 7" key="1">
    <citation type="submission" date="2019-10" db="EMBL/GenBank/DDBJ databases">
        <title>Whole genome shotgun sequence of Acrocarpospora pleiomorpha NBRC 16267.</title>
        <authorList>
            <person name="Ichikawa N."/>
            <person name="Kimura A."/>
            <person name="Kitahashi Y."/>
            <person name="Komaki H."/>
            <person name="Oguchi A."/>
        </authorList>
    </citation>
    <scope>NUCLEOTIDE SEQUENCE [LARGE SCALE GENOMIC DNA]</scope>
    <source>
        <strain evidence="6 7">NBRC 16267</strain>
    </source>
</reference>
<evidence type="ECO:0000256" key="3">
    <source>
        <dbReference type="ARBA" id="ARBA00022729"/>
    </source>
</evidence>
<evidence type="ECO:0000256" key="2">
    <source>
        <dbReference type="ARBA" id="ARBA00022525"/>
    </source>
</evidence>
<dbReference type="InterPro" id="IPR055372">
    <property type="entry name" value="CBM96"/>
</dbReference>
<evidence type="ECO:0000313" key="6">
    <source>
        <dbReference type="EMBL" id="GES27155.1"/>
    </source>
</evidence>
<evidence type="ECO:0000256" key="4">
    <source>
        <dbReference type="SAM" id="SignalP"/>
    </source>
</evidence>
<keyword evidence="2" id="KW-0964">Secreted</keyword>
<sequence length="444" mass="47522">MRALSLLVTLMTAAALAAVPSPAAADSPILEIVKTLYPSDDLSVSTGNDENTPASADDFFLRAGGHSSGDTVRSYLRFDLSLLPEGVVKSATLRLTGVGAPACGPVVGHGIQVRRVTGTWAADFLHWGNQPASTDEDAQIATKGVTKFCQPSPDTIDWPVTGIVHDWRAGAENHGLALQSPDEAAGDGLWTFGSYDSENHPIPQLVVTMDVASAPAVRGVYIGPSYREGDSVWLKGSPSAMYALINDPAGGRMTAEFQIEHDPAVPGQGTGLIWAATSSQTSANGKPLVRIPAGIVQDGWKIRWRARAHNVTAGTVSDWSAWGHGTVATDVPEITAHEVFPSYQYEGRTMSIGLTPELRATVTHPFVDSLWVEFQMEYDPDAPLQGTGLIWESVDEDVPSGEQAVVTIPEGLVDGGLWVQWRVRASGGPFQSEWSDWQKLILDF</sequence>
<dbReference type="Pfam" id="PF24517">
    <property type="entry name" value="CBM96"/>
    <property type="match status" value="1"/>
</dbReference>
<proteinExistence type="predicted"/>
<dbReference type="RefSeq" id="WP_170322061.1">
    <property type="nucleotide sequence ID" value="NZ_BAAAHM010000048.1"/>
</dbReference>
<name>A0A5M3Y1F2_9ACTN</name>
<evidence type="ECO:0000313" key="7">
    <source>
        <dbReference type="Proteomes" id="UP000377595"/>
    </source>
</evidence>
<protein>
    <recommendedName>
        <fullName evidence="5">Carbohydrate-binding module family 96 domain-containing protein</fullName>
    </recommendedName>
</protein>
<comment type="subcellular location">
    <subcellularLocation>
        <location evidence="1">Secreted</location>
    </subcellularLocation>
</comment>
<comment type="caution">
    <text evidence="6">The sequence shown here is derived from an EMBL/GenBank/DDBJ whole genome shotgun (WGS) entry which is preliminary data.</text>
</comment>
<organism evidence="6 7">
    <name type="scientific">Acrocarpospora pleiomorpha</name>
    <dbReference type="NCBI Taxonomy" id="90975"/>
    <lineage>
        <taxon>Bacteria</taxon>
        <taxon>Bacillati</taxon>
        <taxon>Actinomycetota</taxon>
        <taxon>Actinomycetes</taxon>
        <taxon>Streptosporangiales</taxon>
        <taxon>Streptosporangiaceae</taxon>
        <taxon>Acrocarpospora</taxon>
    </lineage>
</organism>
<keyword evidence="3 4" id="KW-0732">Signal</keyword>
<keyword evidence="7" id="KW-1185">Reference proteome</keyword>